<evidence type="ECO:0000256" key="12">
    <source>
        <dbReference type="ARBA" id="ARBA00051328"/>
    </source>
</evidence>
<evidence type="ECO:0000313" key="20">
    <source>
        <dbReference type="EMBL" id="ANX14095.1"/>
    </source>
</evidence>
<dbReference type="FunFam" id="1.10.390.10:FF:000012">
    <property type="entry name" value="Thermolysin"/>
    <property type="match status" value="1"/>
</dbReference>
<comment type="cofactor">
    <cofactor evidence="1 15">
        <name>Zn(2+)</name>
        <dbReference type="ChEBI" id="CHEBI:29105"/>
    </cofactor>
</comment>
<dbReference type="Proteomes" id="UP000077412">
    <property type="component" value="Chromosome"/>
</dbReference>
<dbReference type="PANTHER" id="PTHR33794">
    <property type="entry name" value="BACILLOLYSIN"/>
    <property type="match status" value="1"/>
</dbReference>
<keyword evidence="10" id="KW-0106">Calcium</keyword>
<reference evidence="20 21" key="1">
    <citation type="submission" date="2016-08" db="EMBL/GenBank/DDBJ databases">
        <title>Complete genome sequence of Fictibacillus arsenicus G25-54, a strain with toxicity to nematodes and a potential arsenic-resistance activity.</title>
        <authorList>
            <person name="Zheng Z."/>
        </authorList>
    </citation>
    <scope>NUCLEOTIDE SEQUENCE [LARGE SCALE GENOMIC DNA]</scope>
    <source>
        <strain evidence="20 21">G25-54</strain>
    </source>
</reference>
<feature type="domain" description="Peptidase M4" evidence="16">
    <location>
        <begin position="248"/>
        <end position="391"/>
    </location>
</feature>
<evidence type="ECO:0000256" key="4">
    <source>
        <dbReference type="ARBA" id="ARBA00022525"/>
    </source>
</evidence>
<evidence type="ECO:0000259" key="18">
    <source>
        <dbReference type="Pfam" id="PF03413"/>
    </source>
</evidence>
<dbReference type="PANTHER" id="PTHR33794:SF3">
    <property type="entry name" value="NEUTRAL PROTEASE B"/>
    <property type="match status" value="1"/>
</dbReference>
<keyword evidence="6" id="KW-0479">Metal-binding</keyword>
<dbReference type="GO" id="GO:0005576">
    <property type="term" value="C:extracellular region"/>
    <property type="evidence" value="ECO:0007669"/>
    <property type="project" value="UniProtKB-SubCell"/>
</dbReference>
<dbReference type="RefSeq" id="WP_066293829.1">
    <property type="nucleotide sequence ID" value="NZ_CP016761.1"/>
</dbReference>
<dbReference type="AlphaFoldDB" id="A0A1B1Z9H3"/>
<dbReference type="EC" id="3.4.24.-" evidence="15"/>
<evidence type="ECO:0000259" key="19">
    <source>
        <dbReference type="Pfam" id="PF07504"/>
    </source>
</evidence>
<dbReference type="Pfam" id="PF03413">
    <property type="entry name" value="PepSY"/>
    <property type="match status" value="1"/>
</dbReference>
<dbReference type="InterPro" id="IPR025711">
    <property type="entry name" value="PepSY"/>
</dbReference>
<name>A0A1B1Z9H3_9BACL</name>
<feature type="active site" evidence="14">
    <location>
        <position position="384"/>
    </location>
</feature>
<keyword evidence="4 15" id="KW-0964">Secreted</keyword>
<dbReference type="InterPro" id="IPR011096">
    <property type="entry name" value="FTP_domain"/>
</dbReference>
<keyword evidence="11 15" id="KW-0482">Metalloprotease</keyword>
<keyword evidence="5 15" id="KW-0645">Protease</keyword>
<feature type="domain" description="PepSY" evidence="18">
    <location>
        <begin position="150"/>
        <end position="219"/>
    </location>
</feature>
<feature type="active site" description="Proton donor" evidence="14">
    <location>
        <position position="472"/>
    </location>
</feature>
<dbReference type="Gene3D" id="3.10.170.10">
    <property type="match status" value="1"/>
</dbReference>
<dbReference type="PRINTS" id="PR00730">
    <property type="entry name" value="THERMOLYSIN"/>
</dbReference>
<dbReference type="InterPro" id="IPR023612">
    <property type="entry name" value="Peptidase_M4"/>
</dbReference>
<protein>
    <recommendedName>
        <fullName evidence="15">Neutral metalloproteinase</fullName>
        <ecNumber evidence="15">3.4.24.-</ecNumber>
    </recommendedName>
</protein>
<organism evidence="20 21">
    <name type="scientific">Fictibacillus arsenicus</name>
    <dbReference type="NCBI Taxonomy" id="255247"/>
    <lineage>
        <taxon>Bacteria</taxon>
        <taxon>Bacillati</taxon>
        <taxon>Bacillota</taxon>
        <taxon>Bacilli</taxon>
        <taxon>Bacillales</taxon>
        <taxon>Fictibacillaceae</taxon>
        <taxon>Fictibacillus</taxon>
    </lineage>
</organism>
<dbReference type="EMBL" id="CP016761">
    <property type="protein sequence ID" value="ANX14095.1"/>
    <property type="molecule type" value="Genomic_DNA"/>
</dbReference>
<dbReference type="Pfam" id="PF02868">
    <property type="entry name" value="Peptidase_M4_C"/>
    <property type="match status" value="1"/>
</dbReference>
<dbReference type="InterPro" id="IPR013856">
    <property type="entry name" value="Peptidase_M4_domain"/>
</dbReference>
<evidence type="ECO:0000256" key="15">
    <source>
        <dbReference type="RuleBase" id="RU366073"/>
    </source>
</evidence>
<accession>A0A1B1Z9H3</accession>
<feature type="chain" id="PRO_5039741319" description="Neutral metalloproteinase" evidence="15">
    <location>
        <begin position="22"/>
        <end position="557"/>
    </location>
</feature>
<feature type="domain" description="FTP" evidence="19">
    <location>
        <begin position="86"/>
        <end position="134"/>
    </location>
</feature>
<evidence type="ECO:0000256" key="14">
    <source>
        <dbReference type="PIRSR" id="PIRSR623612-1"/>
    </source>
</evidence>
<evidence type="ECO:0000256" key="5">
    <source>
        <dbReference type="ARBA" id="ARBA00022670"/>
    </source>
</evidence>
<dbReference type="GO" id="GO:0006508">
    <property type="term" value="P:proteolysis"/>
    <property type="evidence" value="ECO:0007669"/>
    <property type="project" value="UniProtKB-KW"/>
</dbReference>
<dbReference type="Pfam" id="PF01447">
    <property type="entry name" value="Peptidase_M4"/>
    <property type="match status" value="1"/>
</dbReference>
<comment type="subcellular location">
    <subcellularLocation>
        <location evidence="2 15">Secreted</location>
    </subcellularLocation>
</comment>
<evidence type="ECO:0000256" key="2">
    <source>
        <dbReference type="ARBA" id="ARBA00004613"/>
    </source>
</evidence>
<dbReference type="Gene3D" id="3.10.450.490">
    <property type="match status" value="1"/>
</dbReference>
<dbReference type="CDD" id="cd09597">
    <property type="entry name" value="M4_TLP"/>
    <property type="match status" value="1"/>
</dbReference>
<evidence type="ECO:0000256" key="11">
    <source>
        <dbReference type="ARBA" id="ARBA00023049"/>
    </source>
</evidence>
<comment type="catalytic activity">
    <reaction evidence="12">
        <text>Similar, but not identical, to that of thermolysin.</text>
        <dbReference type="EC" id="3.4.24.28"/>
    </reaction>
</comment>
<dbReference type="STRING" id="255247.ABE41_018950"/>
<proteinExistence type="inferred from homology"/>
<evidence type="ECO:0000256" key="6">
    <source>
        <dbReference type="ARBA" id="ARBA00022723"/>
    </source>
</evidence>
<dbReference type="GO" id="GO:0004222">
    <property type="term" value="F:metalloendopeptidase activity"/>
    <property type="evidence" value="ECO:0007669"/>
    <property type="project" value="UniProtKB-UniRule"/>
</dbReference>
<dbReference type="InterPro" id="IPR050728">
    <property type="entry name" value="Zinc_Metalloprotease_M4"/>
</dbReference>
<gene>
    <name evidence="20" type="ORF">ABE41_018950</name>
</gene>
<dbReference type="OrthoDB" id="291295at2"/>
<evidence type="ECO:0000256" key="3">
    <source>
        <dbReference type="ARBA" id="ARBA00009388"/>
    </source>
</evidence>
<comment type="function">
    <text evidence="13 15">Extracellular zinc metalloprotease.</text>
</comment>
<comment type="similarity">
    <text evidence="3 15">Belongs to the peptidase M4 family.</text>
</comment>
<dbReference type="InterPro" id="IPR027268">
    <property type="entry name" value="Peptidase_M4/M1_CTD_sf"/>
</dbReference>
<dbReference type="GO" id="GO:0046872">
    <property type="term" value="F:metal ion binding"/>
    <property type="evidence" value="ECO:0007669"/>
    <property type="project" value="UniProtKB-UniRule"/>
</dbReference>
<evidence type="ECO:0000256" key="13">
    <source>
        <dbReference type="ARBA" id="ARBA00058263"/>
    </source>
</evidence>
<evidence type="ECO:0000256" key="1">
    <source>
        <dbReference type="ARBA" id="ARBA00001947"/>
    </source>
</evidence>
<evidence type="ECO:0000256" key="8">
    <source>
        <dbReference type="ARBA" id="ARBA00022801"/>
    </source>
</evidence>
<dbReference type="Pfam" id="PF07504">
    <property type="entry name" value="FTP"/>
    <property type="match status" value="1"/>
</dbReference>
<keyword evidence="21" id="KW-1185">Reference proteome</keyword>
<sequence>MNTKRFAALGLALGLAVSPLAGGQASADSPVNVLSTKQFNSFMGTPSFVSGKLSEATSKSAKDVVLTYIQKESQTFKLGSQKAGEAFSVKSVTKDELGRQMVRLQQTYKGVPVWGSTQVAHVNDKGELLVFSGTVVPNLQDKPGLGFGKKITASKAVEAAVADLGFTPEYEADPTSDLVVYTQGDEAAYAYLVNLNFLSPEPGNYNYFVDAKTGKILNSYNDLDEANGGHKAPPGGGGGTLVGTDAVGSGTGVLGDTKSLNTLLSNGTYYLQDNTRGNGVFTYDAKNRQQLPGSLWADADNQFNASYDRAAVDAHVYAGATYDYYKEVFNRNSYDNNGAALKSSVHYGRNYNNAFWNGQQMVYGDGDGTTFVSLSGGLDVVAHELTHAVTDFSSDLIYQNESGALNEAMSDIFGTLVEHHENNNPDYEIGEDIYTPGTNGDALRSMSDPTKYNDPDHYSVRYTGTGDNGGVHINSGIINKAAYLLAIGGTHYGVTVPAIGNDKVGAIYYRANTVYLTASSNFSQARAALVQAAADLYGATSAEVNAVKKSYDAVGVN</sequence>
<keyword evidence="7 15" id="KW-0732">Signal</keyword>
<dbReference type="FunFam" id="3.10.170.10:FF:000001">
    <property type="entry name" value="Peptidase M4"/>
    <property type="match status" value="1"/>
</dbReference>
<feature type="domain" description="Peptidase M4 C-terminal" evidence="17">
    <location>
        <begin position="394"/>
        <end position="556"/>
    </location>
</feature>
<dbReference type="SUPFAM" id="SSF55486">
    <property type="entry name" value="Metalloproteases ('zincins'), catalytic domain"/>
    <property type="match status" value="1"/>
</dbReference>
<evidence type="ECO:0000256" key="9">
    <source>
        <dbReference type="ARBA" id="ARBA00022833"/>
    </source>
</evidence>
<keyword evidence="9 15" id="KW-0862">Zinc</keyword>
<dbReference type="KEGG" id="far:ABE41_018950"/>
<evidence type="ECO:0000259" key="17">
    <source>
        <dbReference type="Pfam" id="PF02868"/>
    </source>
</evidence>
<evidence type="ECO:0000259" key="16">
    <source>
        <dbReference type="Pfam" id="PF01447"/>
    </source>
</evidence>
<evidence type="ECO:0000313" key="21">
    <source>
        <dbReference type="Proteomes" id="UP000077412"/>
    </source>
</evidence>
<dbReference type="Gene3D" id="1.10.390.10">
    <property type="entry name" value="Neutral Protease Domain 2"/>
    <property type="match status" value="1"/>
</dbReference>
<keyword evidence="8 15" id="KW-0378">Hydrolase</keyword>
<evidence type="ECO:0000256" key="10">
    <source>
        <dbReference type="ARBA" id="ARBA00022837"/>
    </source>
</evidence>
<dbReference type="Gene3D" id="3.10.450.40">
    <property type="match status" value="1"/>
</dbReference>
<feature type="signal peptide" evidence="15">
    <location>
        <begin position="1"/>
        <end position="21"/>
    </location>
</feature>
<dbReference type="InterPro" id="IPR001570">
    <property type="entry name" value="Peptidase_M4_C_domain"/>
</dbReference>
<evidence type="ECO:0000256" key="7">
    <source>
        <dbReference type="ARBA" id="ARBA00022729"/>
    </source>
</evidence>